<sequence>MDRGPLRIWIDDEVDGKSISPDCVPLNLLKDFSTDVVQFLRGSDENIPEEKLLVKVGSGSFAVTTLHEQAPDVYRDIALLNASADIGAIDPKRAKIVSKWQQKAASNVTRRYFISDGFHTVAVTHNTRFFSSEQRLWVKVKRKIVGEVQDLGGAKNVNVHLLTRNGIMRIDSDHETLARETTNRLYKCVLVSVEAEENVTTGELRNPKLVRFEDYAPSVNAPGLREMQAEGGKAWAGVDSVDWVRRLREG</sequence>
<evidence type="ECO:0000313" key="1">
    <source>
        <dbReference type="EMBL" id="MDQ1107258.1"/>
    </source>
</evidence>
<name>A0AAP5AGB2_9GAMM</name>
<dbReference type="Proteomes" id="UP001226084">
    <property type="component" value="Unassembled WGS sequence"/>
</dbReference>
<organism evidence="1 2">
    <name type="scientific">Stenotrophomonas rhizophila</name>
    <dbReference type="NCBI Taxonomy" id="216778"/>
    <lineage>
        <taxon>Bacteria</taxon>
        <taxon>Pseudomonadati</taxon>
        <taxon>Pseudomonadota</taxon>
        <taxon>Gammaproteobacteria</taxon>
        <taxon>Lysobacterales</taxon>
        <taxon>Lysobacteraceae</taxon>
        <taxon>Stenotrophomonas</taxon>
    </lineage>
</organism>
<dbReference type="EMBL" id="JAUTAS010000001">
    <property type="protein sequence ID" value="MDQ1107258.1"/>
    <property type="molecule type" value="Genomic_DNA"/>
</dbReference>
<reference evidence="1" key="1">
    <citation type="submission" date="2023-07" db="EMBL/GenBank/DDBJ databases">
        <title>Functional and genomic diversity of the sorghum phyllosphere microbiome.</title>
        <authorList>
            <person name="Shade A."/>
        </authorList>
    </citation>
    <scope>NUCLEOTIDE SEQUENCE</scope>
    <source>
        <strain evidence="1">SORGH_AS_0457</strain>
    </source>
</reference>
<dbReference type="RefSeq" id="WP_307105978.1">
    <property type="nucleotide sequence ID" value="NZ_JAUTAS010000001.1"/>
</dbReference>
<comment type="caution">
    <text evidence="1">The sequence shown here is derived from an EMBL/GenBank/DDBJ whole genome shotgun (WGS) entry which is preliminary data.</text>
</comment>
<gene>
    <name evidence="1" type="ORF">QE424_000417</name>
</gene>
<protein>
    <submittedName>
        <fullName evidence="1">Uncharacterized protein</fullName>
    </submittedName>
</protein>
<evidence type="ECO:0000313" key="2">
    <source>
        <dbReference type="Proteomes" id="UP001226084"/>
    </source>
</evidence>
<proteinExistence type="predicted"/>
<dbReference type="AlphaFoldDB" id="A0AAP5AGB2"/>
<accession>A0AAP5AGB2</accession>